<feature type="compositionally biased region" description="Low complexity" evidence="1">
    <location>
        <begin position="1"/>
        <end position="12"/>
    </location>
</feature>
<reference evidence="2 3" key="1">
    <citation type="journal article" date="2023" name="Plants (Basel)">
        <title>Bridging the Gap: Combining Genomics and Transcriptomics Approaches to Understand Stylosanthes scabra, an Orphan Legume from the Brazilian Caatinga.</title>
        <authorList>
            <person name="Ferreira-Neto J.R.C."/>
            <person name="da Silva M.D."/>
            <person name="Binneck E."/>
            <person name="de Melo N.F."/>
            <person name="da Silva R.H."/>
            <person name="de Melo A.L.T.M."/>
            <person name="Pandolfi V."/>
            <person name="Bustamante F.O."/>
            <person name="Brasileiro-Vidal A.C."/>
            <person name="Benko-Iseppon A.M."/>
        </authorList>
    </citation>
    <scope>NUCLEOTIDE SEQUENCE [LARGE SCALE GENOMIC DNA]</scope>
    <source>
        <tissue evidence="2">Leaves</tissue>
    </source>
</reference>
<name>A0ABU6RFA0_9FABA</name>
<keyword evidence="3" id="KW-1185">Reference proteome</keyword>
<feature type="region of interest" description="Disordered" evidence="1">
    <location>
        <begin position="1"/>
        <end position="105"/>
    </location>
</feature>
<evidence type="ECO:0000313" key="3">
    <source>
        <dbReference type="Proteomes" id="UP001341840"/>
    </source>
</evidence>
<evidence type="ECO:0000256" key="1">
    <source>
        <dbReference type="SAM" id="MobiDB-lite"/>
    </source>
</evidence>
<dbReference type="Proteomes" id="UP001341840">
    <property type="component" value="Unassembled WGS sequence"/>
</dbReference>
<proteinExistence type="predicted"/>
<comment type="caution">
    <text evidence="2">The sequence shown here is derived from an EMBL/GenBank/DDBJ whole genome shotgun (WGS) entry which is preliminary data.</text>
</comment>
<evidence type="ECO:0000313" key="2">
    <source>
        <dbReference type="EMBL" id="MED6122504.1"/>
    </source>
</evidence>
<sequence length="105" mass="10980">MGAQNPSPNPHHNQPHTRTRPPLSALDSHPGPLLPELGLPSIPLPFRSQPPQQMGHLTVPQKGLQKGSSSNLLEVQVPLPAATTADSCRGSGGSSMGTPREEGLC</sequence>
<protein>
    <submittedName>
        <fullName evidence="2">Uncharacterized protein</fullName>
    </submittedName>
</protein>
<accession>A0ABU6RFA0</accession>
<organism evidence="2 3">
    <name type="scientific">Stylosanthes scabra</name>
    <dbReference type="NCBI Taxonomy" id="79078"/>
    <lineage>
        <taxon>Eukaryota</taxon>
        <taxon>Viridiplantae</taxon>
        <taxon>Streptophyta</taxon>
        <taxon>Embryophyta</taxon>
        <taxon>Tracheophyta</taxon>
        <taxon>Spermatophyta</taxon>
        <taxon>Magnoliopsida</taxon>
        <taxon>eudicotyledons</taxon>
        <taxon>Gunneridae</taxon>
        <taxon>Pentapetalae</taxon>
        <taxon>rosids</taxon>
        <taxon>fabids</taxon>
        <taxon>Fabales</taxon>
        <taxon>Fabaceae</taxon>
        <taxon>Papilionoideae</taxon>
        <taxon>50 kb inversion clade</taxon>
        <taxon>dalbergioids sensu lato</taxon>
        <taxon>Dalbergieae</taxon>
        <taxon>Pterocarpus clade</taxon>
        <taxon>Stylosanthes</taxon>
    </lineage>
</organism>
<gene>
    <name evidence="2" type="ORF">PIB30_040412</name>
</gene>
<feature type="compositionally biased region" description="Low complexity" evidence="1">
    <location>
        <begin position="30"/>
        <end position="45"/>
    </location>
</feature>
<dbReference type="EMBL" id="JASCZI010030426">
    <property type="protein sequence ID" value="MED6122504.1"/>
    <property type="molecule type" value="Genomic_DNA"/>
</dbReference>